<dbReference type="OrthoDB" id="9769567at2"/>
<dbReference type="GO" id="GO:0030288">
    <property type="term" value="C:outer membrane-bounded periplasmic space"/>
    <property type="evidence" value="ECO:0007669"/>
    <property type="project" value="TreeGrafter"/>
</dbReference>
<dbReference type="Gene3D" id="3.40.190.10">
    <property type="entry name" value="Periplasmic binding protein-like II"/>
    <property type="match status" value="2"/>
</dbReference>
<dbReference type="EMBL" id="NJIH01000004">
    <property type="protein sequence ID" value="OWT62104.1"/>
    <property type="molecule type" value="Genomic_DNA"/>
</dbReference>
<evidence type="ECO:0000313" key="4">
    <source>
        <dbReference type="Proteomes" id="UP000214603"/>
    </source>
</evidence>
<dbReference type="PIRSF" id="PIRSF002825">
    <property type="entry name" value="CfbpA"/>
    <property type="match status" value="1"/>
</dbReference>
<dbReference type="RefSeq" id="WP_088603192.1">
    <property type="nucleotide sequence ID" value="NZ_NJIH01000004.1"/>
</dbReference>
<dbReference type="AlphaFoldDB" id="A0A225MLN5"/>
<feature type="signal peptide" evidence="2">
    <location>
        <begin position="1"/>
        <end position="21"/>
    </location>
</feature>
<dbReference type="Pfam" id="PF13343">
    <property type="entry name" value="SBP_bac_6"/>
    <property type="match status" value="1"/>
</dbReference>
<keyword evidence="1 2" id="KW-0732">Signal</keyword>
<dbReference type="InterPro" id="IPR026045">
    <property type="entry name" value="Ferric-bd"/>
</dbReference>
<evidence type="ECO:0000313" key="3">
    <source>
        <dbReference type="EMBL" id="OWT62104.1"/>
    </source>
</evidence>
<reference evidence="4" key="1">
    <citation type="submission" date="2017-06" db="EMBL/GenBank/DDBJ databases">
        <title>Herbaspirillum phytohormonus sp. nov., isolated from the root nodule of Robinia pseudoacacia in lead-zinc mine.</title>
        <authorList>
            <person name="Fan M."/>
            <person name="Lin Y."/>
        </authorList>
    </citation>
    <scope>NUCLEOTIDE SEQUENCE [LARGE SCALE GENOMIC DNA]</scope>
    <source>
        <strain evidence="4">SC-089</strain>
    </source>
</reference>
<dbReference type="CDD" id="cd13544">
    <property type="entry name" value="PBP2_Fbp_like_1"/>
    <property type="match status" value="1"/>
</dbReference>
<dbReference type="PANTHER" id="PTHR30006">
    <property type="entry name" value="THIAMINE-BINDING PERIPLASMIC PROTEIN-RELATED"/>
    <property type="match status" value="1"/>
</dbReference>
<organism evidence="3 4">
    <name type="scientific">Candidimonas nitroreducens</name>
    <dbReference type="NCBI Taxonomy" id="683354"/>
    <lineage>
        <taxon>Bacteria</taxon>
        <taxon>Pseudomonadati</taxon>
        <taxon>Pseudomonadota</taxon>
        <taxon>Betaproteobacteria</taxon>
        <taxon>Burkholderiales</taxon>
        <taxon>Alcaligenaceae</taxon>
        <taxon>Candidimonas</taxon>
    </lineage>
</organism>
<dbReference type="GO" id="GO:0030975">
    <property type="term" value="F:thiamine binding"/>
    <property type="evidence" value="ECO:0007669"/>
    <property type="project" value="TreeGrafter"/>
</dbReference>
<keyword evidence="4" id="KW-1185">Reference proteome</keyword>
<dbReference type="Proteomes" id="UP000214603">
    <property type="component" value="Unassembled WGS sequence"/>
</dbReference>
<dbReference type="PANTHER" id="PTHR30006:SF2">
    <property type="entry name" value="ABC TRANSPORTER SUBSTRATE-BINDING PROTEIN"/>
    <property type="match status" value="1"/>
</dbReference>
<evidence type="ECO:0000256" key="1">
    <source>
        <dbReference type="ARBA" id="ARBA00022729"/>
    </source>
</evidence>
<comment type="caution">
    <text evidence="3">The sequence shown here is derived from an EMBL/GenBank/DDBJ whole genome shotgun (WGS) entry which is preliminary data.</text>
</comment>
<protein>
    <submittedName>
        <fullName evidence="3">ABC transporter substrate-binding protein</fullName>
    </submittedName>
</protein>
<sequence>MKRCLATLSLFTLVMAGVAHAQTLTVYSSVDEANAKKILNAFTKDTGIKANMVFLSTGPALSRIQAESKRPQADVWFGAPVENHVVAEQRNLLEPYVSDKAAGVAPQYKDPKGYWYAIYTNPLAFGVRTDILAKRGAPVPHSWADLTNSAYKGLIQMPSPQTSGTSYEAVLTLIKIMGEDKAFAYMKALNANVQTYTQSGTAPSANLGLGQCAVAIQFTPGFLQLKDQGYKVDVVFPSEGVGHEVAAVSILKGAKDLDAAKKLIDWITSQQGQQAMVDAKTYFMPVRDDVKAGAGVPSMSQIKLVESDPGYAAKNRKRLVDRWLQDVLGQ</sequence>
<name>A0A225MLN5_9BURK</name>
<evidence type="ECO:0000256" key="2">
    <source>
        <dbReference type="SAM" id="SignalP"/>
    </source>
</evidence>
<feature type="chain" id="PRO_5012488621" evidence="2">
    <location>
        <begin position="22"/>
        <end position="330"/>
    </location>
</feature>
<proteinExistence type="predicted"/>
<dbReference type="GO" id="GO:0030976">
    <property type="term" value="F:thiamine pyrophosphate binding"/>
    <property type="evidence" value="ECO:0007669"/>
    <property type="project" value="TreeGrafter"/>
</dbReference>
<accession>A0A225MLN5</accession>
<gene>
    <name evidence="3" type="ORF">CEY11_09900</name>
</gene>
<dbReference type="SUPFAM" id="SSF53850">
    <property type="entry name" value="Periplasmic binding protein-like II"/>
    <property type="match status" value="1"/>
</dbReference>
<dbReference type="GO" id="GO:0015888">
    <property type="term" value="P:thiamine transport"/>
    <property type="evidence" value="ECO:0007669"/>
    <property type="project" value="TreeGrafter"/>
</dbReference>